<dbReference type="PANTHER" id="PTHR13234">
    <property type="entry name" value="GAMMA-INTERFERON INDUCIBLE LYSOSOMAL THIOL REDUCTASE GILT"/>
    <property type="match status" value="1"/>
</dbReference>
<keyword evidence="4" id="KW-0732">Signal</keyword>
<keyword evidence="5" id="KW-0325">Glycoprotein</keyword>
<feature type="transmembrane region" description="Helical" evidence="7">
    <location>
        <begin position="20"/>
        <end position="36"/>
    </location>
</feature>
<evidence type="ECO:0000256" key="2">
    <source>
        <dbReference type="ARBA" id="ARBA00005679"/>
    </source>
</evidence>
<sequence length="239" mass="26468">MDEKRPVWSRSRSYRRNRHFLGVAIITVLLVLVYSFRPLGSSAGALVPSKADQSAAPKDTGSSTSTASSATAKALIPLEAHIMSKCPDARDCLRDLVLPTMMRVNSKVNFTLSYIGQPTDSNDGVACKHGPNECMGNIIELCAAHLYPDPKIYLGFVMCLSKDYKEIPQRELVEDCALEHAVDFEELNDCATKDDGGFGISLLRNSVKRSSDVRHHFSHKWSSILLCAVTNLCHDRPEW</sequence>
<name>A0ABR2V781_9PEZI</name>
<comment type="similarity">
    <text evidence="2">Belongs to the GILT family.</text>
</comment>
<dbReference type="Proteomes" id="UP001408356">
    <property type="component" value="Unassembled WGS sequence"/>
</dbReference>
<evidence type="ECO:0000256" key="6">
    <source>
        <dbReference type="SAM" id="MobiDB-lite"/>
    </source>
</evidence>
<evidence type="ECO:0000256" key="4">
    <source>
        <dbReference type="ARBA" id="ARBA00022729"/>
    </source>
</evidence>
<dbReference type="InterPro" id="IPR004911">
    <property type="entry name" value="Interferon-induced_GILT"/>
</dbReference>
<reference evidence="8 9" key="1">
    <citation type="journal article" date="2024" name="J. Plant Pathol.">
        <title>Sequence and assembly of the genome of Seiridium unicorne, isolate CBS 538.82, causal agent of cypress canker disease.</title>
        <authorList>
            <person name="Scali E."/>
            <person name="Rocca G.D."/>
            <person name="Danti R."/>
            <person name="Garbelotto M."/>
            <person name="Barberini S."/>
            <person name="Baroncelli R."/>
            <person name="Emiliani G."/>
        </authorList>
    </citation>
    <scope>NUCLEOTIDE SEQUENCE [LARGE SCALE GENOMIC DNA]</scope>
    <source>
        <strain evidence="8 9">BM-138-508</strain>
    </source>
</reference>
<keyword evidence="7" id="KW-0812">Transmembrane</keyword>
<proteinExistence type="inferred from homology"/>
<feature type="region of interest" description="Disordered" evidence="6">
    <location>
        <begin position="47"/>
        <end position="66"/>
    </location>
</feature>
<gene>
    <name evidence="8" type="ORF">SUNI508_00612</name>
</gene>
<accession>A0ABR2V781</accession>
<evidence type="ECO:0000256" key="5">
    <source>
        <dbReference type="ARBA" id="ARBA00023180"/>
    </source>
</evidence>
<keyword evidence="7" id="KW-1133">Transmembrane helix</keyword>
<evidence type="ECO:0000256" key="7">
    <source>
        <dbReference type="SAM" id="Phobius"/>
    </source>
</evidence>
<dbReference type="Pfam" id="PF03227">
    <property type="entry name" value="GILT"/>
    <property type="match status" value="1"/>
</dbReference>
<organism evidence="8 9">
    <name type="scientific">Seiridium unicorne</name>
    <dbReference type="NCBI Taxonomy" id="138068"/>
    <lineage>
        <taxon>Eukaryota</taxon>
        <taxon>Fungi</taxon>
        <taxon>Dikarya</taxon>
        <taxon>Ascomycota</taxon>
        <taxon>Pezizomycotina</taxon>
        <taxon>Sordariomycetes</taxon>
        <taxon>Xylariomycetidae</taxon>
        <taxon>Amphisphaeriales</taxon>
        <taxon>Sporocadaceae</taxon>
        <taxon>Seiridium</taxon>
    </lineage>
</organism>
<keyword evidence="7" id="KW-0472">Membrane</keyword>
<evidence type="ECO:0000313" key="8">
    <source>
        <dbReference type="EMBL" id="KAK9422749.1"/>
    </source>
</evidence>
<comment type="caution">
    <text evidence="8">The sequence shown here is derived from an EMBL/GenBank/DDBJ whole genome shotgun (WGS) entry which is preliminary data.</text>
</comment>
<dbReference type="EMBL" id="JARVKF010000112">
    <property type="protein sequence ID" value="KAK9422749.1"/>
    <property type="molecule type" value="Genomic_DNA"/>
</dbReference>
<comment type="subcellular location">
    <subcellularLocation>
        <location evidence="1">Secreted</location>
    </subcellularLocation>
</comment>
<evidence type="ECO:0000256" key="1">
    <source>
        <dbReference type="ARBA" id="ARBA00004613"/>
    </source>
</evidence>
<evidence type="ECO:0000256" key="3">
    <source>
        <dbReference type="ARBA" id="ARBA00022525"/>
    </source>
</evidence>
<evidence type="ECO:0000313" key="9">
    <source>
        <dbReference type="Proteomes" id="UP001408356"/>
    </source>
</evidence>
<dbReference type="PANTHER" id="PTHR13234:SF8">
    <property type="entry name" value="GAMMA-INTERFERON-INDUCIBLE LYSOSOMAL THIOL REDUCTASE"/>
    <property type="match status" value="1"/>
</dbReference>
<protein>
    <submittedName>
        <fullName evidence="8">Gamma interferon inducible lysosomal thiol reductase</fullName>
    </submittedName>
</protein>
<keyword evidence="3" id="KW-0964">Secreted</keyword>
<keyword evidence="9" id="KW-1185">Reference proteome</keyword>